<reference evidence="9 10" key="1">
    <citation type="submission" date="2016-10" db="EMBL/GenBank/DDBJ databases">
        <authorList>
            <person name="de Groot N.N."/>
        </authorList>
    </citation>
    <scope>NUCLEOTIDE SEQUENCE [LARGE SCALE GENOMIC DNA]</scope>
    <source>
        <strain evidence="9 10">DSM 26130</strain>
    </source>
</reference>
<dbReference type="Pfam" id="PF12704">
    <property type="entry name" value="MacB_PCD"/>
    <property type="match status" value="2"/>
</dbReference>
<feature type="domain" description="MacB-like periplasmic core" evidence="8">
    <location>
        <begin position="472"/>
        <end position="634"/>
    </location>
</feature>
<keyword evidence="5 6" id="KW-0472">Membrane</keyword>
<keyword evidence="2" id="KW-1003">Cell membrane</keyword>
<evidence type="ECO:0000256" key="6">
    <source>
        <dbReference type="SAM" id="Phobius"/>
    </source>
</evidence>
<sequence length="795" mass="88123">MLTNYLKIALRNLWKNRMFSTLTIAGMGVGIAAVGLMVLYVWHELNYDKFHTNADRVFRVVHYAQWAGGNLQLAPTSAPYADALKHEYPEIEKTVRLYPEGGGVITYRDKKIEANDIMFADKSVFDVFTFPFLYGDPASALAQPERIVLTKSLAEKLFGDAAKAVGQPVEFSNNFVNTVSGVIADVPLNSHVQFSALRSMPTNYTNGWQNFELYTYVLLTKGSDYKSLEAKLPSFYPKYLKKEMGELTYRMELQPLTAIHLHSHLDYEIGANGNSQTVYIFALVAGLILLIAGINYVNLFTVRSISRLREVGVRKAIGSRRTQLVEQFLTESMLMAFMASLVGLVLAKMALPLFNELADKPLTLTLYGPWITGAIVLLFALLLGAGSGLYPALFLSGFRTVVALKGKTDSQVGVIGFRKALVVFQFVAAVALISCSWVIYRQMGYMLHKDMGFNKEQVLTFHLESEGPRKQIQALKEELRKSPLIEAVSAASNPIGNNNIGTNGMFFEQNGVMAASTQVVQKFSVDSDYLNTLQIKLLQGRNFSESSPADAMGAVLVNEALVKKMGWQTPVGKRVNYFIGKDETAEARVVGVVRDFHTYSLQHKIEPLVLQMPAPSDKDNLYVRIRPGQTEEALAYIKKAYQQFDPAASVTFHFLDENFSRQYKAEQKQGQLLLTFTILAVLIACLGLFGLAALAAEARTKEIGVRKVLGASVASIVTLLSKDFVQLVLIAIVIASPIAWYAMGQWLQSFAYKIDLEWWVFVLAGLLAVGIAVLTISFQSVKAALMNPVKSLRSE</sequence>
<dbReference type="OrthoDB" id="5933722at2"/>
<dbReference type="GO" id="GO:0005886">
    <property type="term" value="C:plasma membrane"/>
    <property type="evidence" value="ECO:0007669"/>
    <property type="project" value="UniProtKB-SubCell"/>
</dbReference>
<dbReference type="PANTHER" id="PTHR30572:SF18">
    <property type="entry name" value="ABC-TYPE MACROLIDE FAMILY EXPORT SYSTEM PERMEASE COMPONENT 2"/>
    <property type="match status" value="1"/>
</dbReference>
<feature type="transmembrane region" description="Helical" evidence="6">
    <location>
        <begin position="370"/>
        <end position="398"/>
    </location>
</feature>
<keyword evidence="3 6" id="KW-0812">Transmembrane</keyword>
<evidence type="ECO:0000256" key="1">
    <source>
        <dbReference type="ARBA" id="ARBA00004651"/>
    </source>
</evidence>
<keyword evidence="10" id="KW-1185">Reference proteome</keyword>
<organism evidence="9 10">
    <name type="scientific">Spirosoma endophyticum</name>
    <dbReference type="NCBI Taxonomy" id="662367"/>
    <lineage>
        <taxon>Bacteria</taxon>
        <taxon>Pseudomonadati</taxon>
        <taxon>Bacteroidota</taxon>
        <taxon>Cytophagia</taxon>
        <taxon>Cytophagales</taxon>
        <taxon>Cytophagaceae</taxon>
        <taxon>Spirosoma</taxon>
    </lineage>
</organism>
<feature type="transmembrane region" description="Helical" evidence="6">
    <location>
        <begin position="758"/>
        <end position="778"/>
    </location>
</feature>
<protein>
    <submittedName>
        <fullName evidence="9">Putative ABC transport system permease protein</fullName>
    </submittedName>
</protein>
<name>A0A1I1VD56_9BACT</name>
<dbReference type="InterPro" id="IPR050250">
    <property type="entry name" value="Macrolide_Exporter_MacB"/>
</dbReference>
<evidence type="ECO:0000256" key="5">
    <source>
        <dbReference type="ARBA" id="ARBA00023136"/>
    </source>
</evidence>
<comment type="subcellular location">
    <subcellularLocation>
        <location evidence="1">Cell membrane</location>
        <topology evidence="1">Multi-pass membrane protein</topology>
    </subcellularLocation>
</comment>
<dbReference type="PANTHER" id="PTHR30572">
    <property type="entry name" value="MEMBRANE COMPONENT OF TRANSPORTER-RELATED"/>
    <property type="match status" value="1"/>
</dbReference>
<accession>A0A1I1VD56</accession>
<feature type="transmembrane region" description="Helical" evidence="6">
    <location>
        <begin position="328"/>
        <end position="350"/>
    </location>
</feature>
<feature type="domain" description="ABC3 transporter permease C-terminal" evidence="7">
    <location>
        <begin position="283"/>
        <end position="396"/>
    </location>
</feature>
<keyword evidence="4 6" id="KW-1133">Transmembrane helix</keyword>
<evidence type="ECO:0000256" key="3">
    <source>
        <dbReference type="ARBA" id="ARBA00022692"/>
    </source>
</evidence>
<dbReference type="Pfam" id="PF02687">
    <property type="entry name" value="FtsX"/>
    <property type="match status" value="2"/>
</dbReference>
<feature type="domain" description="ABC3 transporter permease C-terminal" evidence="7">
    <location>
        <begin position="675"/>
        <end position="788"/>
    </location>
</feature>
<evidence type="ECO:0000313" key="9">
    <source>
        <dbReference type="EMBL" id="SFD81002.1"/>
    </source>
</evidence>
<proteinExistence type="predicted"/>
<feature type="transmembrane region" description="Helical" evidence="6">
    <location>
        <begin position="708"/>
        <end position="738"/>
    </location>
</feature>
<feature type="transmembrane region" description="Helical" evidence="6">
    <location>
        <begin position="278"/>
        <end position="299"/>
    </location>
</feature>
<dbReference type="InterPro" id="IPR025857">
    <property type="entry name" value="MacB_PCD"/>
</dbReference>
<dbReference type="AlphaFoldDB" id="A0A1I1VD56"/>
<dbReference type="Proteomes" id="UP000198598">
    <property type="component" value="Unassembled WGS sequence"/>
</dbReference>
<dbReference type="EMBL" id="FOLQ01000007">
    <property type="protein sequence ID" value="SFD81002.1"/>
    <property type="molecule type" value="Genomic_DNA"/>
</dbReference>
<feature type="transmembrane region" description="Helical" evidence="6">
    <location>
        <begin position="672"/>
        <end position="696"/>
    </location>
</feature>
<evidence type="ECO:0000313" key="10">
    <source>
        <dbReference type="Proteomes" id="UP000198598"/>
    </source>
</evidence>
<evidence type="ECO:0000256" key="4">
    <source>
        <dbReference type="ARBA" id="ARBA00022989"/>
    </source>
</evidence>
<evidence type="ECO:0000256" key="2">
    <source>
        <dbReference type="ARBA" id="ARBA00022475"/>
    </source>
</evidence>
<feature type="transmembrane region" description="Helical" evidence="6">
    <location>
        <begin position="21"/>
        <end position="42"/>
    </location>
</feature>
<evidence type="ECO:0000259" key="7">
    <source>
        <dbReference type="Pfam" id="PF02687"/>
    </source>
</evidence>
<dbReference type="STRING" id="662367.SAMN05216167_107138"/>
<dbReference type="RefSeq" id="WP_093829024.1">
    <property type="nucleotide sequence ID" value="NZ_FOLQ01000007.1"/>
</dbReference>
<feature type="domain" description="MacB-like periplasmic core" evidence="8">
    <location>
        <begin position="20"/>
        <end position="232"/>
    </location>
</feature>
<dbReference type="GO" id="GO:0022857">
    <property type="term" value="F:transmembrane transporter activity"/>
    <property type="evidence" value="ECO:0007669"/>
    <property type="project" value="TreeGrafter"/>
</dbReference>
<evidence type="ECO:0000259" key="8">
    <source>
        <dbReference type="Pfam" id="PF12704"/>
    </source>
</evidence>
<gene>
    <name evidence="9" type="ORF">SAMN05216167_107138</name>
</gene>
<feature type="transmembrane region" description="Helical" evidence="6">
    <location>
        <begin position="419"/>
        <end position="440"/>
    </location>
</feature>
<dbReference type="InterPro" id="IPR003838">
    <property type="entry name" value="ABC3_permease_C"/>
</dbReference>